<dbReference type="Proteomes" id="UP000528964">
    <property type="component" value="Unassembled WGS sequence"/>
</dbReference>
<dbReference type="EC" id="5.3.1.16" evidence="6"/>
<evidence type="ECO:0000313" key="6">
    <source>
        <dbReference type="EMBL" id="MBB3972222.1"/>
    </source>
</evidence>
<evidence type="ECO:0000256" key="4">
    <source>
        <dbReference type="ARBA" id="ARBA00029440"/>
    </source>
</evidence>
<evidence type="ECO:0000256" key="5">
    <source>
        <dbReference type="RuleBase" id="RU003657"/>
    </source>
</evidence>
<dbReference type="GO" id="GO:0000162">
    <property type="term" value="P:L-tryptophan biosynthetic process"/>
    <property type="evidence" value="ECO:0007669"/>
    <property type="project" value="TreeGrafter"/>
</dbReference>
<dbReference type="InterPro" id="IPR013785">
    <property type="entry name" value="Aldolase_TIM"/>
</dbReference>
<dbReference type="InterPro" id="IPR011060">
    <property type="entry name" value="RibuloseP-bd_barrel"/>
</dbReference>
<dbReference type="InterPro" id="IPR044524">
    <property type="entry name" value="Isoase_HisA-like"/>
</dbReference>
<keyword evidence="3 5" id="KW-0368">Histidine biosynthesis</keyword>
<dbReference type="InterPro" id="IPR006062">
    <property type="entry name" value="His_biosynth"/>
</dbReference>
<sequence>MDVVPVIDLMGGQVVHARRGERGAYQPIHSPLVEGARPQAVAEALLALAPFRRLYVADLDAIRGMGGHDAVIAEIADAHPELEIWVDRGETDPDALGRRAQAGPGVSVIGSESFKDAEALRSACRASGGVLSLDHDANGPIGPADAHDDSSFWPDRVIVMTLARVGADAGPDISRLQDVLGRAEDRRVYAAGGVRGAHDLAALSALGVAGALVASALHGGRLSREALAEALRGER</sequence>
<comment type="similarity">
    <text evidence="1 5">Belongs to the HisA/HisF family.</text>
</comment>
<dbReference type="Gene3D" id="3.20.20.70">
    <property type="entry name" value="Aldolase class I"/>
    <property type="match status" value="1"/>
</dbReference>
<name>A0A7W6D1A3_9HYPH</name>
<proteinExistence type="inferred from homology"/>
<organism evidence="6 7">
    <name type="scientific">Hansschlegelia beijingensis</name>
    <dbReference type="NCBI Taxonomy" id="1133344"/>
    <lineage>
        <taxon>Bacteria</taxon>
        <taxon>Pseudomonadati</taxon>
        <taxon>Pseudomonadota</taxon>
        <taxon>Alphaproteobacteria</taxon>
        <taxon>Hyphomicrobiales</taxon>
        <taxon>Methylopilaceae</taxon>
        <taxon>Hansschlegelia</taxon>
    </lineage>
</organism>
<dbReference type="SUPFAM" id="SSF51366">
    <property type="entry name" value="Ribulose-phoshate binding barrel"/>
    <property type="match status" value="1"/>
</dbReference>
<reference evidence="6 7" key="1">
    <citation type="submission" date="2020-08" db="EMBL/GenBank/DDBJ databases">
        <title>Genomic Encyclopedia of Type Strains, Phase IV (KMG-IV): sequencing the most valuable type-strain genomes for metagenomic binning, comparative biology and taxonomic classification.</title>
        <authorList>
            <person name="Goeker M."/>
        </authorList>
    </citation>
    <scope>NUCLEOTIDE SEQUENCE [LARGE SCALE GENOMIC DNA]</scope>
    <source>
        <strain evidence="6 7">DSM 25481</strain>
    </source>
</reference>
<evidence type="ECO:0000256" key="1">
    <source>
        <dbReference type="ARBA" id="ARBA00009667"/>
    </source>
</evidence>
<dbReference type="PANTHER" id="PTHR43090">
    <property type="entry name" value="1-(5-PHOSPHORIBOSYL)-5-[(5-PHOSPHORIBOSYLAMINO)METHYLIDENEAMINO] IMIDAZOLE-4-CARBOXAMIDE ISOMERASE"/>
    <property type="match status" value="1"/>
</dbReference>
<comment type="caution">
    <text evidence="6">The sequence shown here is derived from an EMBL/GenBank/DDBJ whole genome shotgun (WGS) entry which is preliminary data.</text>
</comment>
<protein>
    <submittedName>
        <fullName evidence="6">Phosphoribosylformimino-5-aminoimidazole carboxamide ribotide isomerase</fullName>
        <ecNumber evidence="6">5.3.1.16</ecNumber>
    </submittedName>
</protein>
<keyword evidence="2 5" id="KW-0028">Amino-acid biosynthesis</keyword>
<dbReference type="PANTHER" id="PTHR43090:SF2">
    <property type="entry name" value="1-(5-PHOSPHORIBOSYL)-5-[(5-PHOSPHORIBOSYLAMINO)METHYLIDENEAMINO] IMIDAZOLE-4-CARBOXAMIDE ISOMERASE"/>
    <property type="match status" value="1"/>
</dbReference>
<evidence type="ECO:0000256" key="2">
    <source>
        <dbReference type="ARBA" id="ARBA00022605"/>
    </source>
</evidence>
<dbReference type="CDD" id="cd04723">
    <property type="entry name" value="HisA_HisF"/>
    <property type="match status" value="1"/>
</dbReference>
<comment type="pathway">
    <text evidence="4">Amino-acid biosynthesis.</text>
</comment>
<gene>
    <name evidence="6" type="ORF">GGR24_000855</name>
</gene>
<dbReference type="Pfam" id="PF00977">
    <property type="entry name" value="His_biosynth"/>
    <property type="match status" value="1"/>
</dbReference>
<dbReference type="GO" id="GO:0005737">
    <property type="term" value="C:cytoplasm"/>
    <property type="evidence" value="ECO:0007669"/>
    <property type="project" value="TreeGrafter"/>
</dbReference>
<keyword evidence="6" id="KW-0413">Isomerase</keyword>
<keyword evidence="7" id="KW-1185">Reference proteome</keyword>
<dbReference type="GO" id="GO:0003949">
    <property type="term" value="F:1-(5-phosphoribosyl)-5-[(5-phosphoribosylamino)methylideneamino]imidazole-4-carboxamide isomerase activity"/>
    <property type="evidence" value="ECO:0007669"/>
    <property type="project" value="UniProtKB-EC"/>
</dbReference>
<dbReference type="AlphaFoldDB" id="A0A7W6D1A3"/>
<dbReference type="RefSeq" id="WP_183394021.1">
    <property type="nucleotide sequence ID" value="NZ_JACIDR010000001.1"/>
</dbReference>
<accession>A0A7W6D1A3</accession>
<evidence type="ECO:0000313" key="7">
    <source>
        <dbReference type="Proteomes" id="UP000528964"/>
    </source>
</evidence>
<evidence type="ECO:0000256" key="3">
    <source>
        <dbReference type="ARBA" id="ARBA00023102"/>
    </source>
</evidence>
<dbReference type="GO" id="GO:0000105">
    <property type="term" value="P:L-histidine biosynthetic process"/>
    <property type="evidence" value="ECO:0007669"/>
    <property type="project" value="UniProtKB-KW"/>
</dbReference>
<dbReference type="EMBL" id="JACIDR010000001">
    <property type="protein sequence ID" value="MBB3972222.1"/>
    <property type="molecule type" value="Genomic_DNA"/>
</dbReference>